<comment type="caution">
    <text evidence="1">The sequence shown here is derived from an EMBL/GenBank/DDBJ whole genome shotgun (WGS) entry which is preliminary data.</text>
</comment>
<dbReference type="InterPro" id="IPR014756">
    <property type="entry name" value="Ig_E-set"/>
</dbReference>
<dbReference type="EMBL" id="BAABUK010000015">
    <property type="protein sequence ID" value="GAA5813111.1"/>
    <property type="molecule type" value="Genomic_DNA"/>
</dbReference>
<dbReference type="SUPFAM" id="SSF81296">
    <property type="entry name" value="E set domains"/>
    <property type="match status" value="1"/>
</dbReference>
<proteinExistence type="predicted"/>
<gene>
    <name evidence="1" type="ORF">MFLAVUS_006580</name>
</gene>
<organism evidence="1 2">
    <name type="scientific">Mucor flavus</name>
    <dbReference type="NCBI Taxonomy" id="439312"/>
    <lineage>
        <taxon>Eukaryota</taxon>
        <taxon>Fungi</taxon>
        <taxon>Fungi incertae sedis</taxon>
        <taxon>Mucoromycota</taxon>
        <taxon>Mucoromycotina</taxon>
        <taxon>Mucoromycetes</taxon>
        <taxon>Mucorales</taxon>
        <taxon>Mucorineae</taxon>
        <taxon>Mucoraceae</taxon>
        <taxon>Mucor</taxon>
    </lineage>
</organism>
<sequence>MDQVKTWCLNTLQLPLHTNNRISPYNSKRISFSPSVQSNTSTVISDYFKKKLYDSQSILSTAWLKKKGQHLKENNVIKIYLKSPHAVANGELAGTLVIDQNNVQQVELSLVGIEDAIDLYVPILDSKLVWKSVTIDLSLSRMVWMSGAPIYITICDMKLQLLRKQTILNNVSCDIVSHSSLSKMGWWQPLEPNSKDNVTMTIDAPLNQVTVRNQKLIDVSFSIQMLICSAERSDIVAEFPVILVHPIAMDPPPPSSAKEPDVFSLRPPLSKTIDLSASSLTSILSITQPIPISPLPPISQRALQKMKKSISSWGTMLSRKISFTHIGTSPRITSSYTDSTSSITTYSTIQDQPEDMASLAEQRSMMKFGHIKGPKRFGQQPGCLGDAGLDIRNCFNVATATEVIQSYAAEKVEIGILCNSPVSFSETRFKLKDGLVAPSEKCQIDMSMFQSK</sequence>
<evidence type="ECO:0000313" key="1">
    <source>
        <dbReference type="EMBL" id="GAA5813111.1"/>
    </source>
</evidence>
<protein>
    <recommendedName>
        <fullName evidence="3">Arrestin C-terminal-like domain-containing protein</fullName>
    </recommendedName>
</protein>
<name>A0ABP9Z1Y0_9FUNG</name>
<dbReference type="Proteomes" id="UP001473302">
    <property type="component" value="Unassembled WGS sequence"/>
</dbReference>
<keyword evidence="2" id="KW-1185">Reference proteome</keyword>
<evidence type="ECO:0000313" key="2">
    <source>
        <dbReference type="Proteomes" id="UP001473302"/>
    </source>
</evidence>
<evidence type="ECO:0008006" key="3">
    <source>
        <dbReference type="Google" id="ProtNLM"/>
    </source>
</evidence>
<reference evidence="1 2" key="1">
    <citation type="submission" date="2024-04" db="EMBL/GenBank/DDBJ databases">
        <title>genome sequences of Mucor flavus KT1a and Helicostylum pulchrum KT1b strains isolated from the surface of a dry-aged beef.</title>
        <authorList>
            <person name="Toyotome T."/>
            <person name="Hosono M."/>
            <person name="Torimaru M."/>
            <person name="Fukuda K."/>
            <person name="Mikami N."/>
        </authorList>
    </citation>
    <scope>NUCLEOTIDE SEQUENCE [LARGE SCALE GENOMIC DNA]</scope>
    <source>
        <strain evidence="1 2">KT1a</strain>
    </source>
</reference>
<accession>A0ABP9Z1Y0</accession>